<feature type="region of interest" description="Disordered" evidence="6">
    <location>
        <begin position="454"/>
        <end position="473"/>
    </location>
</feature>
<reference evidence="10" key="1">
    <citation type="journal article" date="2019" name="Int. J. Syst. Evol. Microbiol.">
        <title>The Global Catalogue of Microorganisms (GCM) 10K type strain sequencing project: providing services to taxonomists for standard genome sequencing and annotation.</title>
        <authorList>
            <consortium name="The Broad Institute Genomics Platform"/>
            <consortium name="The Broad Institute Genome Sequencing Center for Infectious Disease"/>
            <person name="Wu L."/>
            <person name="Ma J."/>
        </authorList>
    </citation>
    <scope>NUCLEOTIDE SEQUENCE [LARGE SCALE GENOMIC DNA]</scope>
    <source>
        <strain evidence="10">CGMCC 1.16326</strain>
    </source>
</reference>
<feature type="compositionally biased region" description="Basic and acidic residues" evidence="6">
    <location>
        <begin position="356"/>
        <end position="368"/>
    </location>
</feature>
<keyword evidence="2" id="KW-0229">DNA integration</keyword>
<dbReference type="InterPro" id="IPR044068">
    <property type="entry name" value="CB"/>
</dbReference>
<keyword evidence="4" id="KW-0233">DNA recombination</keyword>
<dbReference type="Gene3D" id="1.10.150.130">
    <property type="match status" value="1"/>
</dbReference>
<evidence type="ECO:0000313" key="10">
    <source>
        <dbReference type="Proteomes" id="UP001596104"/>
    </source>
</evidence>
<evidence type="ECO:0000259" key="8">
    <source>
        <dbReference type="PROSITE" id="PS51900"/>
    </source>
</evidence>
<evidence type="ECO:0000256" key="5">
    <source>
        <dbReference type="PROSITE-ProRule" id="PRU01248"/>
    </source>
</evidence>
<keyword evidence="3 5" id="KW-0238">DNA-binding</keyword>
<protein>
    <submittedName>
        <fullName evidence="9">Tyrosine-type recombinase/integrase</fullName>
    </submittedName>
</protein>
<proteinExistence type="inferred from homology"/>
<evidence type="ECO:0000256" key="6">
    <source>
        <dbReference type="SAM" id="MobiDB-lite"/>
    </source>
</evidence>
<feature type="domain" description="Core-binding (CB)" evidence="8">
    <location>
        <begin position="152"/>
        <end position="237"/>
    </location>
</feature>
<dbReference type="InterPro" id="IPR002104">
    <property type="entry name" value="Integrase_catalytic"/>
</dbReference>
<dbReference type="EMBL" id="JBHSLV010000026">
    <property type="protein sequence ID" value="MFC5394177.1"/>
    <property type="molecule type" value="Genomic_DNA"/>
</dbReference>
<evidence type="ECO:0000256" key="3">
    <source>
        <dbReference type="ARBA" id="ARBA00023125"/>
    </source>
</evidence>
<comment type="caution">
    <text evidence="9">The sequence shown here is derived from an EMBL/GenBank/DDBJ whole genome shotgun (WGS) entry which is preliminary data.</text>
</comment>
<sequence length="473" mass="53050">MPKSSSTDRRWLEQHGGKWRVTIAVPRTLHGRLGTRLKKHLHTDSLAMANKLKHKAVADLRARIEREEDARLGKPAAIVREALEVAEYFGSAVEHEDVKAILDGIAERVEDIKGPPVSATTNERTGHPESLYDPARVALASDFGAIARGEATPLATHLEAFHAANKVKARTRADADRAIRYLSDWCRKENLPISLQAITKKVATKFADGFTETSGGLAPITQNKYLSRLSQYWQYLAKREFVATDVWAGLTIKVEQTEHGEEERAFTDEEVRKLLAGAPPRKMMDLMTIAALTGARIDAIVCLKVKDAIDGCFTFKRQKKERSARDVPIHPALNEIVQRRSAGKDPNDPLFPEWPAPKKEGSTRERSFKASNQFTEYRRERGVDEVVPGKRRSLVNFHSFRRWFITKAERAGNKDTLIAAIVGHKRSGLTLGRYSEGPEMRQARRCVASVKLPPLDRGPVKEARPLTPRRRAA</sequence>
<evidence type="ECO:0000259" key="7">
    <source>
        <dbReference type="PROSITE" id="PS51898"/>
    </source>
</evidence>
<dbReference type="InterPro" id="IPR050090">
    <property type="entry name" value="Tyrosine_recombinase_XerCD"/>
</dbReference>
<dbReference type="Gene3D" id="1.10.443.10">
    <property type="entry name" value="Intergrase catalytic core"/>
    <property type="match status" value="1"/>
</dbReference>
<dbReference type="PANTHER" id="PTHR30349:SF41">
    <property type="entry name" value="INTEGRASE_RECOMBINASE PROTEIN MJ0367-RELATED"/>
    <property type="match status" value="1"/>
</dbReference>
<dbReference type="Pfam" id="PF00589">
    <property type="entry name" value="Phage_integrase"/>
    <property type="match status" value="1"/>
</dbReference>
<dbReference type="SUPFAM" id="SSF56349">
    <property type="entry name" value="DNA breaking-rejoining enzymes"/>
    <property type="match status" value="1"/>
</dbReference>
<dbReference type="Proteomes" id="UP001596104">
    <property type="component" value="Unassembled WGS sequence"/>
</dbReference>
<gene>
    <name evidence="9" type="ORF">ACFPPC_16165</name>
</gene>
<dbReference type="PROSITE" id="PS51900">
    <property type="entry name" value="CB"/>
    <property type="match status" value="1"/>
</dbReference>
<name>A0ABW0HAA8_9HYPH</name>
<dbReference type="InterPro" id="IPR011010">
    <property type="entry name" value="DNA_brk_join_enz"/>
</dbReference>
<evidence type="ECO:0000313" key="9">
    <source>
        <dbReference type="EMBL" id="MFC5394177.1"/>
    </source>
</evidence>
<evidence type="ECO:0000256" key="2">
    <source>
        <dbReference type="ARBA" id="ARBA00022908"/>
    </source>
</evidence>
<accession>A0ABW0HAA8</accession>
<dbReference type="InterPro" id="IPR013762">
    <property type="entry name" value="Integrase-like_cat_sf"/>
</dbReference>
<keyword evidence="10" id="KW-1185">Reference proteome</keyword>
<dbReference type="PROSITE" id="PS51898">
    <property type="entry name" value="TYR_RECOMBINASE"/>
    <property type="match status" value="1"/>
</dbReference>
<organism evidence="9 10">
    <name type="scientific">Bosea vestrisii</name>
    <dbReference type="NCBI Taxonomy" id="151416"/>
    <lineage>
        <taxon>Bacteria</taxon>
        <taxon>Pseudomonadati</taxon>
        <taxon>Pseudomonadota</taxon>
        <taxon>Alphaproteobacteria</taxon>
        <taxon>Hyphomicrobiales</taxon>
        <taxon>Boseaceae</taxon>
        <taxon>Bosea</taxon>
    </lineage>
</organism>
<comment type="similarity">
    <text evidence="1">Belongs to the 'phage' integrase family.</text>
</comment>
<evidence type="ECO:0000256" key="1">
    <source>
        <dbReference type="ARBA" id="ARBA00008857"/>
    </source>
</evidence>
<evidence type="ECO:0000256" key="4">
    <source>
        <dbReference type="ARBA" id="ARBA00023172"/>
    </source>
</evidence>
<dbReference type="InterPro" id="IPR010998">
    <property type="entry name" value="Integrase_recombinase_N"/>
</dbReference>
<dbReference type="RefSeq" id="WP_377009326.1">
    <property type="nucleotide sequence ID" value="NZ_JBHSLV010000026.1"/>
</dbReference>
<dbReference type="PANTHER" id="PTHR30349">
    <property type="entry name" value="PHAGE INTEGRASE-RELATED"/>
    <property type="match status" value="1"/>
</dbReference>
<feature type="region of interest" description="Disordered" evidence="6">
    <location>
        <begin position="339"/>
        <end position="368"/>
    </location>
</feature>
<feature type="domain" description="Tyr recombinase" evidence="7">
    <location>
        <begin position="261"/>
        <end position="448"/>
    </location>
</feature>